<name>A0A2U1QP18_ARTAN</name>
<evidence type="ECO:0000256" key="1">
    <source>
        <dbReference type="SAM" id="MobiDB-lite"/>
    </source>
</evidence>
<dbReference type="OrthoDB" id="1436442at2759"/>
<comment type="caution">
    <text evidence="2">The sequence shown here is derived from an EMBL/GenBank/DDBJ whole genome shotgun (WGS) entry which is preliminary data.</text>
</comment>
<dbReference type="Proteomes" id="UP000245207">
    <property type="component" value="Unassembled WGS sequence"/>
</dbReference>
<dbReference type="SUPFAM" id="SSF50249">
    <property type="entry name" value="Nucleic acid-binding proteins"/>
    <property type="match status" value="1"/>
</dbReference>
<organism evidence="2 3">
    <name type="scientific">Artemisia annua</name>
    <name type="common">Sweet wormwood</name>
    <dbReference type="NCBI Taxonomy" id="35608"/>
    <lineage>
        <taxon>Eukaryota</taxon>
        <taxon>Viridiplantae</taxon>
        <taxon>Streptophyta</taxon>
        <taxon>Embryophyta</taxon>
        <taxon>Tracheophyta</taxon>
        <taxon>Spermatophyta</taxon>
        <taxon>Magnoliopsida</taxon>
        <taxon>eudicotyledons</taxon>
        <taxon>Gunneridae</taxon>
        <taxon>Pentapetalae</taxon>
        <taxon>asterids</taxon>
        <taxon>campanulids</taxon>
        <taxon>Asterales</taxon>
        <taxon>Asteraceae</taxon>
        <taxon>Asteroideae</taxon>
        <taxon>Anthemideae</taxon>
        <taxon>Artemisiinae</taxon>
        <taxon>Artemisia</taxon>
    </lineage>
</organism>
<keyword evidence="2" id="KW-0238">DNA-binding</keyword>
<reference evidence="2 3" key="1">
    <citation type="journal article" date="2018" name="Mol. Plant">
        <title>The genome of Artemisia annua provides insight into the evolution of Asteraceae family and artemisinin biosynthesis.</title>
        <authorList>
            <person name="Shen Q."/>
            <person name="Zhang L."/>
            <person name="Liao Z."/>
            <person name="Wang S."/>
            <person name="Yan T."/>
            <person name="Shi P."/>
            <person name="Liu M."/>
            <person name="Fu X."/>
            <person name="Pan Q."/>
            <person name="Wang Y."/>
            <person name="Lv Z."/>
            <person name="Lu X."/>
            <person name="Zhang F."/>
            <person name="Jiang W."/>
            <person name="Ma Y."/>
            <person name="Chen M."/>
            <person name="Hao X."/>
            <person name="Li L."/>
            <person name="Tang Y."/>
            <person name="Lv G."/>
            <person name="Zhou Y."/>
            <person name="Sun X."/>
            <person name="Brodelius P.E."/>
            <person name="Rose J.K.C."/>
            <person name="Tang K."/>
        </authorList>
    </citation>
    <scope>NUCLEOTIDE SEQUENCE [LARGE SCALE GENOMIC DNA]</scope>
    <source>
        <strain evidence="3">cv. Huhao1</strain>
        <tissue evidence="2">Leaf</tissue>
    </source>
</reference>
<proteinExistence type="predicted"/>
<dbReference type="AlphaFoldDB" id="A0A2U1QP18"/>
<evidence type="ECO:0000313" key="2">
    <source>
        <dbReference type="EMBL" id="PWA99756.1"/>
    </source>
</evidence>
<feature type="compositionally biased region" description="Acidic residues" evidence="1">
    <location>
        <begin position="339"/>
        <end position="349"/>
    </location>
</feature>
<feature type="region of interest" description="Disordered" evidence="1">
    <location>
        <begin position="308"/>
        <end position="355"/>
    </location>
</feature>
<accession>A0A2U1QP18</accession>
<gene>
    <name evidence="2" type="ORF">CTI12_AA004060</name>
</gene>
<sequence>MFTQYVNNDAIGPVTFVLQLAKVKYFKDEPAIHNSLFGSRIFINKDIPAITEFKQRYTTKEGYSDGDHKIEVFTPPVVKITPEIFFRNTVKTTVGGIRALQPGTEVVLYGKVHRIHKEHGWCYDTCKRCNKMAKLSKATGSKKAYTCDDHGVIYQVVPSSTPFVVFDTNMSKMCDGKSAYVIMNKHGQTTLDYFPDDLEVIVGKKYLFKFTYTQHNVNSNTQVYTAKSVSDDAELIAHFKEGFVDGQEVDEQFKTPDVSDAHTGGLDAASLSINKFLLETPNNQAQSSTSRTVSASLNINKFLLETPNNQAISSTSRSSEKNDGSSGSKAVNKKRDIIDVDDLPDEDEAVGSAKKPLLASVKIEQAE</sequence>
<evidence type="ECO:0000313" key="3">
    <source>
        <dbReference type="Proteomes" id="UP000245207"/>
    </source>
</evidence>
<dbReference type="Gene3D" id="2.40.50.140">
    <property type="entry name" value="Nucleic acid-binding proteins"/>
    <property type="match status" value="2"/>
</dbReference>
<dbReference type="InterPro" id="IPR012340">
    <property type="entry name" value="NA-bd_OB-fold"/>
</dbReference>
<dbReference type="GO" id="GO:0003677">
    <property type="term" value="F:DNA binding"/>
    <property type="evidence" value="ECO:0007669"/>
    <property type="project" value="UniProtKB-KW"/>
</dbReference>
<keyword evidence="3" id="KW-1185">Reference proteome</keyword>
<protein>
    <submittedName>
        <fullName evidence="2">Replication protein A 70 kDa DNA-binding subunit</fullName>
    </submittedName>
</protein>
<feature type="compositionally biased region" description="Polar residues" evidence="1">
    <location>
        <begin position="308"/>
        <end position="317"/>
    </location>
</feature>
<dbReference type="EMBL" id="PKPP01000008">
    <property type="protein sequence ID" value="PWA99756.1"/>
    <property type="molecule type" value="Genomic_DNA"/>
</dbReference>